<organism evidence="1 2">
    <name type="scientific">Aspergillus pseudodeflectus</name>
    <dbReference type="NCBI Taxonomy" id="176178"/>
    <lineage>
        <taxon>Eukaryota</taxon>
        <taxon>Fungi</taxon>
        <taxon>Dikarya</taxon>
        <taxon>Ascomycota</taxon>
        <taxon>Pezizomycotina</taxon>
        <taxon>Eurotiomycetes</taxon>
        <taxon>Eurotiomycetidae</taxon>
        <taxon>Eurotiales</taxon>
        <taxon>Aspergillaceae</taxon>
        <taxon>Aspergillus</taxon>
        <taxon>Aspergillus subgen. Nidulantes</taxon>
    </lineage>
</organism>
<dbReference type="GeneID" id="98156763"/>
<name>A0ABR4JLJ9_9EURO</name>
<dbReference type="RefSeq" id="XP_070894285.1">
    <property type="nucleotide sequence ID" value="XM_071041599.1"/>
</dbReference>
<keyword evidence="2" id="KW-1185">Reference proteome</keyword>
<evidence type="ECO:0008006" key="3">
    <source>
        <dbReference type="Google" id="ProtNLM"/>
    </source>
</evidence>
<dbReference type="EMBL" id="JBFXLR010000061">
    <property type="protein sequence ID" value="KAL2840903.1"/>
    <property type="molecule type" value="Genomic_DNA"/>
</dbReference>
<protein>
    <recommendedName>
        <fullName evidence="3">F-box domain-containing protein</fullName>
    </recommendedName>
</protein>
<comment type="caution">
    <text evidence="1">The sequence shown here is derived from an EMBL/GenBank/DDBJ whole genome shotgun (WGS) entry which is preliminary data.</text>
</comment>
<dbReference type="Proteomes" id="UP001610444">
    <property type="component" value="Unassembled WGS sequence"/>
</dbReference>
<accession>A0ABR4JLJ9</accession>
<sequence>MSAWPEIKQVMSRARVTSPAVSFLTPLHTIMMLQPLPAKIQLLIAQQLENRDKAALVLTSQHFYKLVTPSLYKNIDNTYNRELMRLVDTLARTPLLRAFPRTLTLEAWDPSEAEPPGDLLVDPHEEELDSSGFRIGLLCRLAEAACPFEVEARL</sequence>
<reference evidence="1 2" key="1">
    <citation type="submission" date="2024-07" db="EMBL/GenBank/DDBJ databases">
        <title>Section-level genome sequencing and comparative genomics of Aspergillus sections Usti and Cavernicolus.</title>
        <authorList>
            <consortium name="Lawrence Berkeley National Laboratory"/>
            <person name="Nybo J.L."/>
            <person name="Vesth T.C."/>
            <person name="Theobald S."/>
            <person name="Frisvad J.C."/>
            <person name="Larsen T.O."/>
            <person name="Kjaerboelling I."/>
            <person name="Rothschild-Mancinelli K."/>
            <person name="Lyhne E.K."/>
            <person name="Kogle M.E."/>
            <person name="Barry K."/>
            <person name="Clum A."/>
            <person name="Na H."/>
            <person name="Ledsgaard L."/>
            <person name="Lin J."/>
            <person name="Lipzen A."/>
            <person name="Kuo A."/>
            <person name="Riley R."/>
            <person name="Mondo S."/>
            <person name="LaButti K."/>
            <person name="Haridas S."/>
            <person name="Pangalinan J."/>
            <person name="Salamov A.A."/>
            <person name="Simmons B.A."/>
            <person name="Magnuson J.K."/>
            <person name="Chen J."/>
            <person name="Drula E."/>
            <person name="Henrissat B."/>
            <person name="Wiebenga A."/>
            <person name="Lubbers R.J."/>
            <person name="Gomes A.C."/>
            <person name="Macurrencykelacurrency M.R."/>
            <person name="Stajich J."/>
            <person name="Grigoriev I.V."/>
            <person name="Mortensen U.H."/>
            <person name="De vries R.P."/>
            <person name="Baker S.E."/>
            <person name="Andersen M.R."/>
        </authorList>
    </citation>
    <scope>NUCLEOTIDE SEQUENCE [LARGE SCALE GENOMIC DNA]</scope>
    <source>
        <strain evidence="1 2">CBS 756.74</strain>
    </source>
</reference>
<evidence type="ECO:0000313" key="2">
    <source>
        <dbReference type="Proteomes" id="UP001610444"/>
    </source>
</evidence>
<proteinExistence type="predicted"/>
<gene>
    <name evidence="1" type="ORF">BJX68DRAFT_246064</name>
</gene>
<evidence type="ECO:0000313" key="1">
    <source>
        <dbReference type="EMBL" id="KAL2840903.1"/>
    </source>
</evidence>